<dbReference type="Proteomes" id="UP000009102">
    <property type="component" value="Chromosome"/>
</dbReference>
<dbReference type="AlphaFoldDB" id="D0KX91"/>
<dbReference type="RefSeq" id="WP_012823141.1">
    <property type="nucleotide sequence ID" value="NC_013422.1"/>
</dbReference>
<dbReference type="Pfam" id="PF18765">
    <property type="entry name" value="Polbeta"/>
    <property type="match status" value="1"/>
</dbReference>
<evidence type="ECO:0000313" key="3">
    <source>
        <dbReference type="Proteomes" id="UP000009102"/>
    </source>
</evidence>
<dbReference type="SUPFAM" id="SSF81301">
    <property type="entry name" value="Nucleotidyltransferase"/>
    <property type="match status" value="1"/>
</dbReference>
<evidence type="ECO:0000313" key="2">
    <source>
        <dbReference type="EMBL" id="ACX95105.1"/>
    </source>
</evidence>
<sequence>MRFTHKEASSIKEAFQDVFQEGTILLFGSRVDDNKKGGDIDLYIQLSHPLSPREQLERKAQFKLKLYEALGEQKIDIVIAKDQQRSIEKSALKTGVPL</sequence>
<reference evidence="2 3" key="1">
    <citation type="submission" date="2009-10" db="EMBL/GenBank/DDBJ databases">
        <title>Complete sequence of Halothiobacillus neapolitanus c2.</title>
        <authorList>
            <consortium name="US DOE Joint Genome Institute"/>
            <person name="Lucas S."/>
            <person name="Copeland A."/>
            <person name="Lapidus A."/>
            <person name="Glavina del Rio T."/>
            <person name="Tice H."/>
            <person name="Bruce D."/>
            <person name="Goodwin L."/>
            <person name="Pitluck S."/>
            <person name="Davenport K."/>
            <person name="Brettin T."/>
            <person name="Detter J.C."/>
            <person name="Han C."/>
            <person name="Tapia R."/>
            <person name="Larimer F."/>
            <person name="Land M."/>
            <person name="Hauser L."/>
            <person name="Kyrpides N."/>
            <person name="Mikhailova N."/>
            <person name="Kerfeld C."/>
            <person name="Cannon G."/>
            <person name="Heinhort S."/>
        </authorList>
    </citation>
    <scope>NUCLEOTIDE SEQUENCE [LARGE SCALE GENOMIC DNA]</scope>
    <source>
        <strain evidence="3">ATCC 23641 / c2</strain>
    </source>
</reference>
<dbReference type="InterPro" id="IPR041633">
    <property type="entry name" value="Polbeta"/>
</dbReference>
<dbReference type="InterPro" id="IPR043519">
    <property type="entry name" value="NT_sf"/>
</dbReference>
<dbReference type="eggNOG" id="COG1708">
    <property type="taxonomic scope" value="Bacteria"/>
</dbReference>
<protein>
    <submittedName>
        <fullName evidence="2">DNA polymerase beta domain protein region</fullName>
    </submittedName>
</protein>
<dbReference type="EMBL" id="CP001801">
    <property type="protein sequence ID" value="ACX95105.1"/>
    <property type="molecule type" value="Genomic_DNA"/>
</dbReference>
<dbReference type="STRING" id="555778.Hneap_0242"/>
<evidence type="ECO:0000259" key="1">
    <source>
        <dbReference type="Pfam" id="PF18765"/>
    </source>
</evidence>
<dbReference type="KEGG" id="hna:Hneap_0242"/>
<keyword evidence="3" id="KW-1185">Reference proteome</keyword>
<feature type="domain" description="Polymerase beta nucleotidyltransferase" evidence="1">
    <location>
        <begin position="11"/>
        <end position="97"/>
    </location>
</feature>
<dbReference type="HOGENOM" id="CLU_164558_1_1_6"/>
<proteinExistence type="predicted"/>
<dbReference type="OrthoDB" id="14556at2"/>
<gene>
    <name evidence="2" type="ordered locus">Hneap_0242</name>
</gene>
<organism evidence="2 3">
    <name type="scientific">Halothiobacillus neapolitanus (strain ATCC 23641 / DSM 15147 / CIP 104769 / NCIMB 8539 / c2)</name>
    <name type="common">Thiobacillus neapolitanus</name>
    <dbReference type="NCBI Taxonomy" id="555778"/>
    <lineage>
        <taxon>Bacteria</taxon>
        <taxon>Pseudomonadati</taxon>
        <taxon>Pseudomonadota</taxon>
        <taxon>Gammaproteobacteria</taxon>
        <taxon>Chromatiales</taxon>
        <taxon>Halothiobacillaceae</taxon>
        <taxon>Halothiobacillus</taxon>
    </lineage>
</organism>
<accession>D0KX91</accession>
<dbReference type="Gene3D" id="3.30.460.10">
    <property type="entry name" value="Beta Polymerase, domain 2"/>
    <property type="match status" value="1"/>
</dbReference>
<name>D0KX91_HALNC</name>